<evidence type="ECO:0000313" key="1">
    <source>
        <dbReference type="EMBL" id="KKR04865.1"/>
    </source>
</evidence>
<proteinExistence type="predicted"/>
<accession>A0A0G0Q372</accession>
<sequence length="203" mass="23833">MPRLPGEIYRRIEEKTEQKKIGEEGTLHKITLNNESYFAKKWRSRHYRESHKTGPGYSETSEWKTSVSPFWHKVISYESRLISDALPDLVVRIETSYDPRMKKDGSSFDFKAGRPVTLAKNVKGNPELRAKRDAMMDPVYDLTWEQRIHDDRGVYVGAKDGYNELMLWVTHDTEMIDSFGEHLDIRRFIHSDLYSREKNGYGL</sequence>
<dbReference type="AlphaFoldDB" id="A0A0G0Q372"/>
<organism evidence="1 2">
    <name type="scientific">Candidatus Uhrbacteria bacterium GW2011_GWF2_39_13</name>
    <dbReference type="NCBI Taxonomy" id="1618995"/>
    <lineage>
        <taxon>Bacteria</taxon>
        <taxon>Candidatus Uhriibacteriota</taxon>
    </lineage>
</organism>
<dbReference type="EMBL" id="LBWG01000003">
    <property type="protein sequence ID" value="KKR04865.1"/>
    <property type="molecule type" value="Genomic_DNA"/>
</dbReference>
<gene>
    <name evidence="1" type="ORF">UT30_C0003G0054</name>
</gene>
<comment type="caution">
    <text evidence="1">The sequence shown here is derived from an EMBL/GenBank/DDBJ whole genome shotgun (WGS) entry which is preliminary data.</text>
</comment>
<protein>
    <submittedName>
        <fullName evidence="1">Uncharacterized protein</fullName>
    </submittedName>
</protein>
<name>A0A0G0Q372_9BACT</name>
<dbReference type="Proteomes" id="UP000033935">
    <property type="component" value="Unassembled WGS sequence"/>
</dbReference>
<reference evidence="1 2" key="1">
    <citation type="journal article" date="2015" name="Nature">
        <title>rRNA introns, odd ribosomes, and small enigmatic genomes across a large radiation of phyla.</title>
        <authorList>
            <person name="Brown C.T."/>
            <person name="Hug L.A."/>
            <person name="Thomas B.C."/>
            <person name="Sharon I."/>
            <person name="Castelle C.J."/>
            <person name="Singh A."/>
            <person name="Wilkins M.J."/>
            <person name="Williams K.H."/>
            <person name="Banfield J.F."/>
        </authorList>
    </citation>
    <scope>NUCLEOTIDE SEQUENCE [LARGE SCALE GENOMIC DNA]</scope>
</reference>
<evidence type="ECO:0000313" key="2">
    <source>
        <dbReference type="Proteomes" id="UP000033935"/>
    </source>
</evidence>